<dbReference type="Pfam" id="PF12350">
    <property type="entry name" value="CTK3_C"/>
    <property type="match status" value="1"/>
</dbReference>
<accession>A0A7H9AYI4</accession>
<dbReference type="EMBL" id="CP058604">
    <property type="protein sequence ID" value="QLG70829.1"/>
    <property type="molecule type" value="Genomic_DNA"/>
</dbReference>
<dbReference type="GeneID" id="59234465"/>
<keyword evidence="3" id="KW-1185">Reference proteome</keyword>
<evidence type="ECO:0000313" key="2">
    <source>
        <dbReference type="EMBL" id="QLG70829.1"/>
    </source>
</evidence>
<dbReference type="Proteomes" id="UP000509704">
    <property type="component" value="Chromosome 1"/>
</dbReference>
<protein>
    <recommendedName>
        <fullName evidence="1">CTD kinase subunit gamma Ctk3 C-terminal domain-containing protein</fullName>
    </recommendedName>
</protein>
<evidence type="ECO:0000313" key="3">
    <source>
        <dbReference type="Proteomes" id="UP000509704"/>
    </source>
</evidence>
<dbReference type="PANTHER" id="PTHR28291">
    <property type="entry name" value="CTD KINASE SUBUNIT GAMMA"/>
    <property type="match status" value="1"/>
</dbReference>
<dbReference type="PANTHER" id="PTHR28291:SF1">
    <property type="entry name" value="CTD KINASE SUBUNIT GAMMA"/>
    <property type="match status" value="1"/>
</dbReference>
<name>A0A7H9AYI4_ZYGMR</name>
<dbReference type="GO" id="GO:0032786">
    <property type="term" value="P:positive regulation of DNA-templated transcription, elongation"/>
    <property type="evidence" value="ECO:0007669"/>
    <property type="project" value="InterPro"/>
</dbReference>
<dbReference type="GO" id="GO:0070692">
    <property type="term" value="C:CTDK-1 complex"/>
    <property type="evidence" value="ECO:0007669"/>
    <property type="project" value="InterPro"/>
</dbReference>
<dbReference type="AlphaFoldDB" id="A0A7H9AYI4"/>
<dbReference type="InterPro" id="IPR024637">
    <property type="entry name" value="Ctk3_C"/>
</dbReference>
<reference evidence="2 3" key="1">
    <citation type="submission" date="2020-07" db="EMBL/GenBank/DDBJ databases">
        <title>The yeast mating-type switching endonuclease HO is a domesticated member of an unorthodox homing genetic element family.</title>
        <authorList>
            <person name="Coughlan A.Y."/>
            <person name="Lombardi L."/>
            <person name="Braun-Galleani S."/>
            <person name="Martos A.R."/>
            <person name="Galeote V."/>
            <person name="Bigey F."/>
            <person name="Dequin S."/>
            <person name="Byrne K.P."/>
            <person name="Wolfe K.H."/>
        </authorList>
    </citation>
    <scope>NUCLEOTIDE SEQUENCE [LARGE SCALE GENOMIC DNA]</scope>
    <source>
        <strain evidence="2 3">NRRL Y-6702</strain>
    </source>
</reference>
<sequence length="287" mass="33503">MDSFEARLQFISVIKNLQKTLNTLSSNTNDSTNSKSPNLGTTIANDPVQFYLKNYRQHYEDFHQCLFDTASKMDSLDRLNVLLYYSKIISILKSQNSEFNKKVLDLHILPSLDRMLLLTLPSKDWKSLTNLEFCIDIFKSLNSLYDNMVEWDDSINFEKSCPIEEVSWYTPEVPGMSPQEAFTNSSCILKDRRAKQHYLYDYYKRNGLCNVPSSSSTSTIIHRMENDREKHKRRKESSWVLTRPSNSLLDPHEFQTLWNLESCNGLTKDDYKNIKDLNTIAQQSYLV</sequence>
<proteinExistence type="predicted"/>
<dbReference type="RefSeq" id="XP_037142557.1">
    <property type="nucleotide sequence ID" value="XM_037286662.1"/>
</dbReference>
<dbReference type="OrthoDB" id="21266at2759"/>
<evidence type="ECO:0000259" key="1">
    <source>
        <dbReference type="Pfam" id="PF12350"/>
    </source>
</evidence>
<dbReference type="GO" id="GO:0045943">
    <property type="term" value="P:positive regulation of transcription by RNA polymerase I"/>
    <property type="evidence" value="ECO:0007669"/>
    <property type="project" value="TreeGrafter"/>
</dbReference>
<dbReference type="KEGG" id="zmk:HG535_0A07710"/>
<dbReference type="InterPro" id="IPR042326">
    <property type="entry name" value="Ctk3"/>
</dbReference>
<organism evidence="2 3">
    <name type="scientific">Zygotorulaspora mrakii</name>
    <name type="common">Zygosaccharomyces mrakii</name>
    <dbReference type="NCBI Taxonomy" id="42260"/>
    <lineage>
        <taxon>Eukaryota</taxon>
        <taxon>Fungi</taxon>
        <taxon>Dikarya</taxon>
        <taxon>Ascomycota</taxon>
        <taxon>Saccharomycotina</taxon>
        <taxon>Saccharomycetes</taxon>
        <taxon>Saccharomycetales</taxon>
        <taxon>Saccharomycetaceae</taxon>
        <taxon>Zygotorulaspora</taxon>
    </lineage>
</organism>
<gene>
    <name evidence="2" type="ORF">HG535_0A07710</name>
</gene>
<feature type="domain" description="CTD kinase subunit gamma Ctk3 C-terminal" evidence="1">
    <location>
        <begin position="217"/>
        <end position="280"/>
    </location>
</feature>